<dbReference type="CDD" id="cd10017">
    <property type="entry name" value="B3_DNA"/>
    <property type="match status" value="2"/>
</dbReference>
<evidence type="ECO:0000256" key="6">
    <source>
        <dbReference type="ARBA" id="ARBA00023242"/>
    </source>
</evidence>
<evidence type="ECO:0000256" key="3">
    <source>
        <dbReference type="ARBA" id="ARBA00023015"/>
    </source>
</evidence>
<dbReference type="PANTHER" id="PTHR31920:SF122">
    <property type="entry name" value="B3 DOMAIN-CONTAINING PROTEIN REM23"/>
    <property type="match status" value="1"/>
</dbReference>
<dbReference type="PRINTS" id="PR00930">
    <property type="entry name" value="HIGHMOBLTYIY"/>
</dbReference>
<keyword evidence="3" id="KW-0805">Transcription regulation</keyword>
<evidence type="ECO:0000256" key="2">
    <source>
        <dbReference type="ARBA" id="ARBA00022737"/>
    </source>
</evidence>
<feature type="domain" description="TF-B3" evidence="8">
    <location>
        <begin position="234"/>
        <end position="310"/>
    </location>
</feature>
<dbReference type="InterPro" id="IPR050655">
    <property type="entry name" value="Plant_B3_domain"/>
</dbReference>
<keyword evidence="4" id="KW-0238">DNA-binding</keyword>
<keyword evidence="6" id="KW-0539">Nucleus</keyword>
<evidence type="ECO:0000259" key="8">
    <source>
        <dbReference type="PROSITE" id="PS50863"/>
    </source>
</evidence>
<dbReference type="PROSITE" id="PS50863">
    <property type="entry name" value="B3"/>
    <property type="match status" value="2"/>
</dbReference>
<dbReference type="AlphaFoldDB" id="A0A2P6PMY6"/>
<comment type="subcellular location">
    <subcellularLocation>
        <location evidence="1">Nucleus</location>
    </subcellularLocation>
</comment>
<dbReference type="InterPro" id="IPR017956">
    <property type="entry name" value="AT_hook_DNA-bd_motif"/>
</dbReference>
<keyword evidence="5" id="KW-0804">Transcription</keyword>
<evidence type="ECO:0000313" key="9">
    <source>
        <dbReference type="EMBL" id="PRQ23295.1"/>
    </source>
</evidence>
<dbReference type="InterPro" id="IPR015300">
    <property type="entry name" value="DNA-bd_pseudobarrel_sf"/>
</dbReference>
<dbReference type="SMART" id="SM01019">
    <property type="entry name" value="B3"/>
    <property type="match status" value="2"/>
</dbReference>
<dbReference type="PANTHER" id="PTHR31920">
    <property type="entry name" value="B3 DOMAIN-CONTAINING"/>
    <property type="match status" value="1"/>
</dbReference>
<accession>A0A2P6PMY6</accession>
<reference evidence="9 10" key="1">
    <citation type="journal article" date="2018" name="Nat. Genet.">
        <title>The Rosa genome provides new insights in the design of modern roses.</title>
        <authorList>
            <person name="Bendahmane M."/>
        </authorList>
    </citation>
    <scope>NUCLEOTIDE SEQUENCE [LARGE SCALE GENOMIC DNA]</scope>
    <source>
        <strain evidence="10">cv. Old Blush</strain>
    </source>
</reference>
<evidence type="ECO:0000256" key="7">
    <source>
        <dbReference type="SAM" id="MobiDB-lite"/>
    </source>
</evidence>
<dbReference type="Proteomes" id="UP000238479">
    <property type="component" value="Chromosome 6"/>
</dbReference>
<dbReference type="Pfam" id="PF02178">
    <property type="entry name" value="AT_hook"/>
    <property type="match status" value="3"/>
</dbReference>
<protein>
    <submittedName>
        <fullName evidence="9">Putative transcription factor B3-Domain family</fullName>
    </submittedName>
</protein>
<dbReference type="InterPro" id="IPR000116">
    <property type="entry name" value="HMGA"/>
</dbReference>
<evidence type="ECO:0000256" key="1">
    <source>
        <dbReference type="ARBA" id="ARBA00004123"/>
    </source>
</evidence>
<comment type="caution">
    <text evidence="9">The sequence shown here is derived from an EMBL/GenBank/DDBJ whole genome shotgun (WGS) entry which is preliminary data.</text>
</comment>
<dbReference type="GO" id="GO:0003677">
    <property type="term" value="F:DNA binding"/>
    <property type="evidence" value="ECO:0007669"/>
    <property type="project" value="UniProtKB-KW"/>
</dbReference>
<dbReference type="GO" id="GO:0005634">
    <property type="term" value="C:nucleus"/>
    <property type="evidence" value="ECO:0007669"/>
    <property type="project" value="UniProtKB-SubCell"/>
</dbReference>
<dbReference type="Pfam" id="PF02362">
    <property type="entry name" value="B3"/>
    <property type="match status" value="2"/>
</dbReference>
<sequence length="315" mass="35609">MARAGFNNGGMEEQKGPTFFKIIKPGFNTDHLRIPPAFRKHILNELSIGATLTLSSSADSSWNVRAHKIGRDIYLKEGWQEFLRDNSLGDSEFLMFGYDGNMHFSIDIFEKNCCKRTKAPALRRHQQSTFTNNTKRPRGRPRKSGDAAEHTLNGESSNSTKRPRGRPRKSGDAAEHTLNGESRNTTKRPRGRPRKSGDAAEHTPNGKSSIPMEYTESRFPAFIRTINKVYGVDLPTGFCRKHLPPDYYKFILENTEGDRWEANGVPSNNTILLSRGWVSFARGNGVEIGDDCLFELQSKSKMVVHMVVHKIRQNN</sequence>
<evidence type="ECO:0000313" key="10">
    <source>
        <dbReference type="Proteomes" id="UP000238479"/>
    </source>
</evidence>
<dbReference type="Gene3D" id="2.40.330.10">
    <property type="entry name" value="DNA-binding pseudobarrel domain"/>
    <property type="match status" value="2"/>
</dbReference>
<evidence type="ECO:0000256" key="4">
    <source>
        <dbReference type="ARBA" id="ARBA00023125"/>
    </source>
</evidence>
<dbReference type="GO" id="GO:0000785">
    <property type="term" value="C:chromatin"/>
    <property type="evidence" value="ECO:0007669"/>
    <property type="project" value="InterPro"/>
</dbReference>
<dbReference type="OMA" id="FTHNGLM"/>
<dbReference type="EMBL" id="PDCK01000044">
    <property type="protein sequence ID" value="PRQ23295.1"/>
    <property type="molecule type" value="Genomic_DNA"/>
</dbReference>
<feature type="region of interest" description="Disordered" evidence="7">
    <location>
        <begin position="119"/>
        <end position="212"/>
    </location>
</feature>
<dbReference type="GO" id="GO:0006355">
    <property type="term" value="P:regulation of DNA-templated transcription"/>
    <property type="evidence" value="ECO:0007669"/>
    <property type="project" value="InterPro"/>
</dbReference>
<gene>
    <name evidence="9" type="ORF">RchiOBHm_Chr6g0259781</name>
</gene>
<dbReference type="Gramene" id="PRQ23295">
    <property type="protein sequence ID" value="PRQ23295"/>
    <property type="gene ID" value="RchiOBHm_Chr6g0259781"/>
</dbReference>
<dbReference type="OrthoDB" id="1165254at2759"/>
<name>A0A2P6PMY6_ROSCH</name>
<keyword evidence="10" id="KW-1185">Reference proteome</keyword>
<keyword evidence="2" id="KW-0677">Repeat</keyword>
<proteinExistence type="predicted"/>
<feature type="compositionally biased region" description="Basic residues" evidence="7">
    <location>
        <begin position="185"/>
        <end position="194"/>
    </location>
</feature>
<organism evidence="9 10">
    <name type="scientific">Rosa chinensis</name>
    <name type="common">China rose</name>
    <dbReference type="NCBI Taxonomy" id="74649"/>
    <lineage>
        <taxon>Eukaryota</taxon>
        <taxon>Viridiplantae</taxon>
        <taxon>Streptophyta</taxon>
        <taxon>Embryophyta</taxon>
        <taxon>Tracheophyta</taxon>
        <taxon>Spermatophyta</taxon>
        <taxon>Magnoliopsida</taxon>
        <taxon>eudicotyledons</taxon>
        <taxon>Gunneridae</taxon>
        <taxon>Pentapetalae</taxon>
        <taxon>rosids</taxon>
        <taxon>fabids</taxon>
        <taxon>Rosales</taxon>
        <taxon>Rosaceae</taxon>
        <taxon>Rosoideae</taxon>
        <taxon>Rosoideae incertae sedis</taxon>
        <taxon>Rosa</taxon>
    </lineage>
</organism>
<dbReference type="InterPro" id="IPR003340">
    <property type="entry name" value="B3_DNA-bd"/>
</dbReference>
<feature type="domain" description="TF-B3" evidence="8">
    <location>
        <begin position="17"/>
        <end position="112"/>
    </location>
</feature>
<evidence type="ECO:0000256" key="5">
    <source>
        <dbReference type="ARBA" id="ARBA00023163"/>
    </source>
</evidence>
<dbReference type="PRINTS" id="PR00929">
    <property type="entry name" value="ATHOOK"/>
</dbReference>
<dbReference type="SUPFAM" id="SSF101936">
    <property type="entry name" value="DNA-binding pseudobarrel domain"/>
    <property type="match status" value="2"/>
</dbReference>
<dbReference type="STRING" id="74649.A0A2P6PMY6"/>
<dbReference type="SMART" id="SM00384">
    <property type="entry name" value="AT_hook"/>
    <property type="match status" value="3"/>
</dbReference>